<dbReference type="AlphaFoldDB" id="A0A517ZQA6"/>
<evidence type="ECO:0000313" key="3">
    <source>
        <dbReference type="EMBL" id="QDU44661.1"/>
    </source>
</evidence>
<keyword evidence="4" id="KW-1185">Reference proteome</keyword>
<dbReference type="Proteomes" id="UP000319383">
    <property type="component" value="Chromosome"/>
</dbReference>
<evidence type="ECO:0008006" key="5">
    <source>
        <dbReference type="Google" id="ProtNLM"/>
    </source>
</evidence>
<keyword evidence="2" id="KW-0732">Signal</keyword>
<sequence precursor="true">MKIVAVLTATIALYASHAQAAMIYQNDFEGTVGSEWSNTSTSVTPIGGRTFLGEFTTETVSLSLTGLAPHTVTTIEFDLFILKSWDGSQVNHTGGNQGVVGPDSFQFGVDGVTLLDETFQNPFYTFTQSYPDGGSNPPLTGAEEHNTLGYYGTGTNQRLEGDSVYHLEFTIFHSANDIKLDFSAFLQDEANNGDDPSPARHRRLGPGRIRLAT</sequence>
<protein>
    <recommendedName>
        <fullName evidence="5">PEP-CTERM sorting domain-containing protein</fullName>
    </recommendedName>
</protein>
<feature type="region of interest" description="Disordered" evidence="1">
    <location>
        <begin position="190"/>
        <end position="213"/>
    </location>
</feature>
<evidence type="ECO:0000256" key="2">
    <source>
        <dbReference type="SAM" id="SignalP"/>
    </source>
</evidence>
<dbReference type="KEGG" id="sdyn:Mal52_31470"/>
<feature type="chain" id="PRO_5021714093" description="PEP-CTERM sorting domain-containing protein" evidence="2">
    <location>
        <begin position="21"/>
        <end position="213"/>
    </location>
</feature>
<feature type="signal peptide" evidence="2">
    <location>
        <begin position="1"/>
        <end position="20"/>
    </location>
</feature>
<organism evidence="3 4">
    <name type="scientific">Symmachiella dynata</name>
    <dbReference type="NCBI Taxonomy" id="2527995"/>
    <lineage>
        <taxon>Bacteria</taxon>
        <taxon>Pseudomonadati</taxon>
        <taxon>Planctomycetota</taxon>
        <taxon>Planctomycetia</taxon>
        <taxon>Planctomycetales</taxon>
        <taxon>Planctomycetaceae</taxon>
        <taxon>Symmachiella</taxon>
    </lineage>
</organism>
<evidence type="ECO:0000313" key="4">
    <source>
        <dbReference type="Proteomes" id="UP000319383"/>
    </source>
</evidence>
<name>A0A517ZQA6_9PLAN</name>
<accession>A0A517ZQA6</accession>
<dbReference type="RefSeq" id="WP_145376983.1">
    <property type="nucleotide sequence ID" value="NZ_CP036276.1"/>
</dbReference>
<evidence type="ECO:0000256" key="1">
    <source>
        <dbReference type="SAM" id="MobiDB-lite"/>
    </source>
</evidence>
<reference evidence="3 4" key="1">
    <citation type="submission" date="2019-02" db="EMBL/GenBank/DDBJ databases">
        <title>Deep-cultivation of Planctomycetes and their phenomic and genomic characterization uncovers novel biology.</title>
        <authorList>
            <person name="Wiegand S."/>
            <person name="Jogler M."/>
            <person name="Boedeker C."/>
            <person name="Pinto D."/>
            <person name="Vollmers J."/>
            <person name="Rivas-Marin E."/>
            <person name="Kohn T."/>
            <person name="Peeters S.H."/>
            <person name="Heuer A."/>
            <person name="Rast P."/>
            <person name="Oberbeckmann S."/>
            <person name="Bunk B."/>
            <person name="Jeske O."/>
            <person name="Meyerdierks A."/>
            <person name="Storesund J.E."/>
            <person name="Kallscheuer N."/>
            <person name="Luecker S."/>
            <person name="Lage O.M."/>
            <person name="Pohl T."/>
            <person name="Merkel B.J."/>
            <person name="Hornburger P."/>
            <person name="Mueller R.-W."/>
            <person name="Bruemmer F."/>
            <person name="Labrenz M."/>
            <person name="Spormann A.M."/>
            <person name="Op den Camp H."/>
            <person name="Overmann J."/>
            <person name="Amann R."/>
            <person name="Jetten M.S.M."/>
            <person name="Mascher T."/>
            <person name="Medema M.H."/>
            <person name="Devos D.P."/>
            <person name="Kaster A.-K."/>
            <person name="Ovreas L."/>
            <person name="Rohde M."/>
            <person name="Galperin M.Y."/>
            <person name="Jogler C."/>
        </authorList>
    </citation>
    <scope>NUCLEOTIDE SEQUENCE [LARGE SCALE GENOMIC DNA]</scope>
    <source>
        <strain evidence="3 4">Mal52</strain>
    </source>
</reference>
<proteinExistence type="predicted"/>
<gene>
    <name evidence="3" type="ORF">Mal52_31470</name>
</gene>
<dbReference type="EMBL" id="CP036276">
    <property type="protein sequence ID" value="QDU44661.1"/>
    <property type="molecule type" value="Genomic_DNA"/>
</dbReference>